<dbReference type="Proteomes" id="UP000885806">
    <property type="component" value="Unassembled WGS sequence"/>
</dbReference>
<protein>
    <submittedName>
        <fullName evidence="1">Uncharacterized protein</fullName>
    </submittedName>
</protein>
<evidence type="ECO:0000313" key="1">
    <source>
        <dbReference type="EMBL" id="HHI88354.1"/>
    </source>
</evidence>
<name>A0A7V5NW70_9PROT</name>
<proteinExistence type="predicted"/>
<sequence length="213" mass="23980">MRDAARNQARGGFVRAEDIMQKAKDALSRQHYKTAWVQAMRVLDYTNARCSDMPLPPACDIIEAAAKAGQAEKDPVFSLYLKAASARETQTDLARARLIKTLKPVLQKPDTPALLFRWAAMARARMKTARARLYGVEDVKPADLLELSLAKDPYVPQTWIGLAQVLAAKREIVQSWNLYDVLRAEIPTAPKPPLKIDLLEQKLRRMAPGYFLH</sequence>
<comment type="caution">
    <text evidence="1">The sequence shown here is derived from an EMBL/GenBank/DDBJ whole genome shotgun (WGS) entry which is preliminary data.</text>
</comment>
<dbReference type="EMBL" id="DROP01000016">
    <property type="protein sequence ID" value="HHI88354.1"/>
    <property type="molecule type" value="Genomic_DNA"/>
</dbReference>
<gene>
    <name evidence="1" type="ORF">ENK01_00240</name>
</gene>
<organism evidence="1">
    <name type="scientific">Hellea balneolensis</name>
    <dbReference type="NCBI Taxonomy" id="287478"/>
    <lineage>
        <taxon>Bacteria</taxon>
        <taxon>Pseudomonadati</taxon>
        <taxon>Pseudomonadota</taxon>
        <taxon>Alphaproteobacteria</taxon>
        <taxon>Maricaulales</taxon>
        <taxon>Robiginitomaculaceae</taxon>
        <taxon>Hellea</taxon>
    </lineage>
</organism>
<reference evidence="1" key="1">
    <citation type="journal article" date="2020" name="mSystems">
        <title>Genome- and Community-Level Interaction Insights into Carbon Utilization and Element Cycling Functions of Hydrothermarchaeota in Hydrothermal Sediment.</title>
        <authorList>
            <person name="Zhou Z."/>
            <person name="Liu Y."/>
            <person name="Xu W."/>
            <person name="Pan J."/>
            <person name="Luo Z.H."/>
            <person name="Li M."/>
        </authorList>
    </citation>
    <scope>NUCLEOTIDE SEQUENCE [LARGE SCALE GENOMIC DNA]</scope>
    <source>
        <strain evidence="1">HyVt-538</strain>
    </source>
</reference>
<dbReference type="AlphaFoldDB" id="A0A7V5NW70"/>
<accession>A0A7V5NW70</accession>